<evidence type="ECO:0000256" key="3">
    <source>
        <dbReference type="ARBA" id="ARBA00022801"/>
    </source>
</evidence>
<evidence type="ECO:0000256" key="5">
    <source>
        <dbReference type="PIRSR" id="PIRSR615500-1"/>
    </source>
</evidence>
<feature type="domain" description="Peptidase S8/S53" evidence="7">
    <location>
        <begin position="336"/>
        <end position="451"/>
    </location>
</feature>
<evidence type="ECO:0000256" key="4">
    <source>
        <dbReference type="ARBA" id="ARBA00022825"/>
    </source>
</evidence>
<keyword evidence="4 6" id="KW-0720">Serine protease</keyword>
<dbReference type="InterPro" id="IPR015500">
    <property type="entry name" value="Peptidase_S8_subtilisin-rel"/>
</dbReference>
<dbReference type="PROSITE" id="PS51892">
    <property type="entry name" value="SUBTILASE"/>
    <property type="match status" value="1"/>
</dbReference>
<feature type="active site" description="Charge relay system" evidence="5 6">
    <location>
        <position position="415"/>
    </location>
</feature>
<dbReference type="Pfam" id="PF00082">
    <property type="entry name" value="Peptidase_S8"/>
    <property type="match status" value="2"/>
</dbReference>
<dbReference type="PROSITE" id="PS00138">
    <property type="entry name" value="SUBTILASE_SER"/>
    <property type="match status" value="1"/>
</dbReference>
<dbReference type="PANTHER" id="PTHR43806:SF67">
    <property type="entry name" value="EGF-LIKE DOMAIN-CONTAINING PROTEIN"/>
    <property type="match status" value="1"/>
</dbReference>
<dbReference type="InterPro" id="IPR050131">
    <property type="entry name" value="Peptidase_S8_subtilisin-like"/>
</dbReference>
<dbReference type="PANTHER" id="PTHR43806">
    <property type="entry name" value="PEPTIDASE S8"/>
    <property type="match status" value="1"/>
</dbReference>
<keyword evidence="3 6" id="KW-0378">Hydrolase</keyword>
<dbReference type="AlphaFoldDB" id="A0ABD5RBP5"/>
<dbReference type="InterPro" id="IPR023828">
    <property type="entry name" value="Peptidase_S8_Ser-AS"/>
</dbReference>
<feature type="active site" description="Charge relay system" evidence="5 6">
    <location>
        <position position="135"/>
    </location>
</feature>
<dbReference type="EMBL" id="JBHSKX010000002">
    <property type="protein sequence ID" value="MFC5367363.1"/>
    <property type="molecule type" value="Genomic_DNA"/>
</dbReference>
<keyword evidence="2 6" id="KW-0645">Protease</keyword>
<dbReference type="Proteomes" id="UP001596201">
    <property type="component" value="Unassembled WGS sequence"/>
</dbReference>
<proteinExistence type="inferred from homology"/>
<evidence type="ECO:0000259" key="7">
    <source>
        <dbReference type="Pfam" id="PF00082"/>
    </source>
</evidence>
<dbReference type="RefSeq" id="WP_227229622.1">
    <property type="nucleotide sequence ID" value="NZ_JAJCVJ010000002.1"/>
</dbReference>
<reference evidence="8 9" key="1">
    <citation type="journal article" date="2019" name="Int. J. Syst. Evol. Microbiol.">
        <title>The Global Catalogue of Microorganisms (GCM) 10K type strain sequencing project: providing services to taxonomists for standard genome sequencing and annotation.</title>
        <authorList>
            <consortium name="The Broad Institute Genomics Platform"/>
            <consortium name="The Broad Institute Genome Sequencing Center for Infectious Disease"/>
            <person name="Wu L."/>
            <person name="Ma J."/>
        </authorList>
    </citation>
    <scope>NUCLEOTIDE SEQUENCE [LARGE SCALE GENOMIC DNA]</scope>
    <source>
        <strain evidence="8 9">CGMCC 1.12237</strain>
    </source>
</reference>
<dbReference type="Gene3D" id="3.40.50.200">
    <property type="entry name" value="Peptidase S8/S53 domain"/>
    <property type="match status" value="1"/>
</dbReference>
<gene>
    <name evidence="8" type="ORF">ACFPJ5_10470</name>
</gene>
<sequence length="476" mass="49655">MRGRQVATRLTVAVLVLSLLVAPQAAGAPKYGLTDGQLSELSEQVLDRESPGEIGADSDTEIESIADLRAERARNRGVGDIGATRVHDEGITGEGVRVGVIDGGFEAGHTAIDDHVVDARSFDRHDSEGRIVSTHGTAVAEVVSDTAPGSDLYLADVGETPSADSYAEAVDWLLANDVDVIVDSGSYFTDASGDTSPITTVAENASSQGVVFVTSAGNYGDRHWAGSGALADDSGTVAEGSDAATDRSGWIAFDEHTEGNLLADGRPTRGEVSLRLRWSGEADYDLYLYRHLRNGNPRVVAKSVDRQAGNDSLANSESINVAVPRGTYYAAVYAHEANESARLRLFSIHQSLAHADARGSMVAPATSREVIAVGATGPNGIPREYSSLGAGDIEVDLSAPDGVQTSAAGEFNGTSAAAPYVAGTAALLEARNPGLSPTQVEAILEQTADERRSVDAYAAVRAASIADRKQPHNATV</sequence>
<accession>A0ABD5RBP5</accession>
<evidence type="ECO:0000256" key="1">
    <source>
        <dbReference type="ARBA" id="ARBA00011073"/>
    </source>
</evidence>
<comment type="caution">
    <text evidence="8">The sequence shown here is derived from an EMBL/GenBank/DDBJ whole genome shotgun (WGS) entry which is preliminary data.</text>
</comment>
<dbReference type="InterPro" id="IPR000209">
    <property type="entry name" value="Peptidase_S8/S53_dom"/>
</dbReference>
<comment type="similarity">
    <text evidence="1 6">Belongs to the peptidase S8 family.</text>
</comment>
<evidence type="ECO:0000313" key="8">
    <source>
        <dbReference type="EMBL" id="MFC5367363.1"/>
    </source>
</evidence>
<feature type="active site" description="Charge relay system" evidence="5 6">
    <location>
        <position position="102"/>
    </location>
</feature>
<organism evidence="8 9">
    <name type="scientific">Salinirubrum litoreum</name>
    <dbReference type="NCBI Taxonomy" id="1126234"/>
    <lineage>
        <taxon>Archaea</taxon>
        <taxon>Methanobacteriati</taxon>
        <taxon>Methanobacteriota</taxon>
        <taxon>Stenosarchaea group</taxon>
        <taxon>Halobacteria</taxon>
        <taxon>Halobacteriales</taxon>
        <taxon>Haloferacaceae</taxon>
        <taxon>Salinirubrum</taxon>
    </lineage>
</organism>
<protein>
    <submittedName>
        <fullName evidence="8">S8 family serine peptidase</fullName>
    </submittedName>
</protein>
<dbReference type="GO" id="GO:0006508">
    <property type="term" value="P:proteolysis"/>
    <property type="evidence" value="ECO:0007669"/>
    <property type="project" value="UniProtKB-KW"/>
</dbReference>
<keyword evidence="9" id="KW-1185">Reference proteome</keyword>
<dbReference type="InterPro" id="IPR036852">
    <property type="entry name" value="Peptidase_S8/S53_dom_sf"/>
</dbReference>
<dbReference type="PRINTS" id="PR00723">
    <property type="entry name" value="SUBTILISIN"/>
</dbReference>
<feature type="domain" description="Peptidase S8/S53" evidence="7">
    <location>
        <begin position="93"/>
        <end position="224"/>
    </location>
</feature>
<evidence type="ECO:0000313" key="9">
    <source>
        <dbReference type="Proteomes" id="UP001596201"/>
    </source>
</evidence>
<dbReference type="Gene3D" id="2.60.120.380">
    <property type="match status" value="1"/>
</dbReference>
<evidence type="ECO:0000256" key="2">
    <source>
        <dbReference type="ARBA" id="ARBA00022670"/>
    </source>
</evidence>
<dbReference type="SUPFAM" id="SSF52743">
    <property type="entry name" value="Subtilisin-like"/>
    <property type="match status" value="1"/>
</dbReference>
<dbReference type="GO" id="GO:0004252">
    <property type="term" value="F:serine-type endopeptidase activity"/>
    <property type="evidence" value="ECO:0007669"/>
    <property type="project" value="UniProtKB-UniRule"/>
</dbReference>
<name>A0ABD5RBP5_9EURY</name>
<evidence type="ECO:0000256" key="6">
    <source>
        <dbReference type="PROSITE-ProRule" id="PRU01240"/>
    </source>
</evidence>